<reference evidence="1 2" key="1">
    <citation type="journal article" date="2016" name="Mol. Biol. Evol.">
        <title>Comparative Genomics of Early-Diverging Mushroom-Forming Fungi Provides Insights into the Origins of Lignocellulose Decay Capabilities.</title>
        <authorList>
            <person name="Nagy L.G."/>
            <person name="Riley R."/>
            <person name="Tritt A."/>
            <person name="Adam C."/>
            <person name="Daum C."/>
            <person name="Floudas D."/>
            <person name="Sun H."/>
            <person name="Yadav J.S."/>
            <person name="Pangilinan J."/>
            <person name="Larsson K.H."/>
            <person name="Matsuura K."/>
            <person name="Barry K."/>
            <person name="Labutti K."/>
            <person name="Kuo R."/>
            <person name="Ohm R.A."/>
            <person name="Bhattacharya S.S."/>
            <person name="Shirouzu T."/>
            <person name="Yoshinaga Y."/>
            <person name="Martin F.M."/>
            <person name="Grigoriev I.V."/>
            <person name="Hibbett D.S."/>
        </authorList>
    </citation>
    <scope>NUCLEOTIDE SEQUENCE [LARGE SCALE GENOMIC DNA]</scope>
    <source>
        <strain evidence="1 2">HHB9708</strain>
    </source>
</reference>
<keyword evidence="2" id="KW-1185">Reference proteome</keyword>
<gene>
    <name evidence="1" type="ORF">SISNIDRAFT_181253</name>
</gene>
<evidence type="ECO:0000313" key="2">
    <source>
        <dbReference type="Proteomes" id="UP000076722"/>
    </source>
</evidence>
<dbReference type="EMBL" id="KV419421">
    <property type="protein sequence ID" value="KZS90495.1"/>
    <property type="molecule type" value="Genomic_DNA"/>
</dbReference>
<name>A0A164RF27_9AGAM</name>
<protein>
    <submittedName>
        <fullName evidence="1">Uncharacterized protein</fullName>
    </submittedName>
</protein>
<evidence type="ECO:0000313" key="1">
    <source>
        <dbReference type="EMBL" id="KZS90495.1"/>
    </source>
</evidence>
<accession>A0A164RF27</accession>
<dbReference type="AlphaFoldDB" id="A0A164RF27"/>
<sequence>MQSRSFLRRADFKGLERCQKRGDPTVIVSHYPRERAASIKGAAELASSLRRCGSRLWLDGATAILRRIVQPVTKTPPHCLLDILHLRLVPRDENAGTSISISVSWPICLPLLLSSRDIRWSLQVSPRR</sequence>
<organism evidence="1 2">
    <name type="scientific">Sistotremastrum niveocremeum HHB9708</name>
    <dbReference type="NCBI Taxonomy" id="1314777"/>
    <lineage>
        <taxon>Eukaryota</taxon>
        <taxon>Fungi</taxon>
        <taxon>Dikarya</taxon>
        <taxon>Basidiomycota</taxon>
        <taxon>Agaricomycotina</taxon>
        <taxon>Agaricomycetes</taxon>
        <taxon>Sistotremastrales</taxon>
        <taxon>Sistotremastraceae</taxon>
        <taxon>Sertulicium</taxon>
        <taxon>Sertulicium niveocremeum</taxon>
    </lineage>
</organism>
<dbReference type="Proteomes" id="UP000076722">
    <property type="component" value="Unassembled WGS sequence"/>
</dbReference>
<proteinExistence type="predicted"/>